<organism evidence="2">
    <name type="scientific">Ixodes ricinus</name>
    <name type="common">Common tick</name>
    <name type="synonym">Acarus ricinus</name>
    <dbReference type="NCBI Taxonomy" id="34613"/>
    <lineage>
        <taxon>Eukaryota</taxon>
        <taxon>Metazoa</taxon>
        <taxon>Ecdysozoa</taxon>
        <taxon>Arthropoda</taxon>
        <taxon>Chelicerata</taxon>
        <taxon>Arachnida</taxon>
        <taxon>Acari</taxon>
        <taxon>Parasitiformes</taxon>
        <taxon>Ixodida</taxon>
        <taxon>Ixodoidea</taxon>
        <taxon>Ixodidae</taxon>
        <taxon>Ixodinae</taxon>
        <taxon>Ixodes</taxon>
    </lineage>
</organism>
<dbReference type="Gene3D" id="3.15.10.50">
    <property type="match status" value="1"/>
</dbReference>
<dbReference type="InterPro" id="IPR038602">
    <property type="entry name" value="Mite_allergen_7_sf"/>
</dbReference>
<feature type="region of interest" description="Disordered" evidence="1">
    <location>
        <begin position="56"/>
        <end position="148"/>
    </location>
</feature>
<name>A0A6B0V9R2_IXORI</name>
<protein>
    <submittedName>
        <fullName evidence="2">Putative conserved secreted protein</fullName>
    </submittedName>
</protein>
<evidence type="ECO:0000256" key="1">
    <source>
        <dbReference type="SAM" id="MobiDB-lite"/>
    </source>
</evidence>
<feature type="region of interest" description="Disordered" evidence="1">
    <location>
        <begin position="1"/>
        <end position="22"/>
    </location>
</feature>
<dbReference type="AlphaFoldDB" id="A0A6B0V9R2"/>
<evidence type="ECO:0000313" key="2">
    <source>
        <dbReference type="EMBL" id="MXU98929.1"/>
    </source>
</evidence>
<feature type="compositionally biased region" description="Low complexity" evidence="1">
    <location>
        <begin position="60"/>
        <end position="79"/>
    </location>
</feature>
<accession>A0A6B0V9R2</accession>
<reference evidence="2" key="1">
    <citation type="submission" date="2019-12" db="EMBL/GenBank/DDBJ databases">
        <title>An insight into the sialome of adult female Ixodes ricinus ticks feeding for 6 days.</title>
        <authorList>
            <person name="Perner J."/>
            <person name="Ribeiro J.M.C."/>
        </authorList>
    </citation>
    <scope>NUCLEOTIDE SEQUENCE</scope>
    <source>
        <strain evidence="2">Semi-engorged</strain>
        <tissue evidence="2">Salivary glands</tissue>
    </source>
</reference>
<proteinExistence type="predicted"/>
<dbReference type="EMBL" id="GIFC01016846">
    <property type="protein sequence ID" value="MXU98929.1"/>
    <property type="molecule type" value="Transcribed_RNA"/>
</dbReference>
<sequence length="380" mass="40164">MRARRAVSADSIGNRKTHCKRSMGKVLPRPTLTLCVCVTLLSAVTSGQDIITAKGKDDLPAAGPDDVPAAGPDNVPVAGQHDVPGVGQHDVPAAGQDDVTAAGQQDVPAAGPQDVPAAGQQDVPAAGQQDVSATGQHDVPAAGKDDVTAAGQQDISTAGQQDVPAAGQDNVTAAGQSDVPAPGQDDVAAAEVSKLDITTVANKAVDFMLQLFKTTKSIVDRLTPLVINAEIPFPKGKVYDFQLYNLPDLERRGDINMSLHLRSGNATLGGGLGLTEMLVGSKYSYNPFLGLTMSGDVDVEIDDVVARMTFTVNMYKFQEFGQVRVTRFTGATPLFNWLGVLIMNKIIQTGSDLIRQKMDEKVKEYLTEVLEFTKLPITVS</sequence>